<sequence>MSPGVLLGALAIAAGAVGGLLVFLILPGWLKHKLPEPWGGRLGAAGLSALLLTYTALVLSNLWVRRHAFEGAELFHLALLALVWAVAVRRITKLFAPGTRELGGSANP</sequence>
<name>A0A328APS1_9CAUL</name>
<dbReference type="EMBL" id="QFYR01000001">
    <property type="protein sequence ID" value="RAK56980.1"/>
    <property type="molecule type" value="Genomic_DNA"/>
</dbReference>
<keyword evidence="1" id="KW-0472">Membrane</keyword>
<reference evidence="3" key="1">
    <citation type="submission" date="2018-05" db="EMBL/GenBank/DDBJ databases">
        <authorList>
            <person name="Li X."/>
        </authorList>
    </citation>
    <scope>NUCLEOTIDE SEQUENCE [LARGE SCALE GENOMIC DNA]</scope>
    <source>
        <strain evidence="3">YIM 73061</strain>
    </source>
</reference>
<evidence type="ECO:0000313" key="2">
    <source>
        <dbReference type="EMBL" id="RAK56980.1"/>
    </source>
</evidence>
<feature type="transmembrane region" description="Helical" evidence="1">
    <location>
        <begin position="42"/>
        <end position="62"/>
    </location>
</feature>
<feature type="transmembrane region" description="Helical" evidence="1">
    <location>
        <begin position="74"/>
        <end position="92"/>
    </location>
</feature>
<dbReference type="Proteomes" id="UP000249725">
    <property type="component" value="Unassembled WGS sequence"/>
</dbReference>
<keyword evidence="1" id="KW-1133">Transmembrane helix</keyword>
<evidence type="ECO:0000256" key="1">
    <source>
        <dbReference type="SAM" id="Phobius"/>
    </source>
</evidence>
<proteinExistence type="predicted"/>
<keyword evidence="1" id="KW-0812">Transmembrane</keyword>
<organism evidence="2 3">
    <name type="scientific">Phenylobacterium deserti</name>
    <dbReference type="NCBI Taxonomy" id="1914756"/>
    <lineage>
        <taxon>Bacteria</taxon>
        <taxon>Pseudomonadati</taxon>
        <taxon>Pseudomonadota</taxon>
        <taxon>Alphaproteobacteria</taxon>
        <taxon>Caulobacterales</taxon>
        <taxon>Caulobacteraceae</taxon>
        <taxon>Phenylobacterium</taxon>
    </lineage>
</organism>
<dbReference type="RefSeq" id="WP_111513432.1">
    <property type="nucleotide sequence ID" value="NZ_QFYR01000001.1"/>
</dbReference>
<accession>A0A328APS1</accession>
<protein>
    <submittedName>
        <fullName evidence="2">Uncharacterized protein</fullName>
    </submittedName>
</protein>
<evidence type="ECO:0000313" key="3">
    <source>
        <dbReference type="Proteomes" id="UP000249725"/>
    </source>
</evidence>
<feature type="transmembrane region" description="Helical" evidence="1">
    <location>
        <begin position="6"/>
        <end position="30"/>
    </location>
</feature>
<gene>
    <name evidence="2" type="ORF">DJ018_03165</name>
</gene>
<dbReference type="AlphaFoldDB" id="A0A328APS1"/>
<comment type="caution">
    <text evidence="2">The sequence shown here is derived from an EMBL/GenBank/DDBJ whole genome shotgun (WGS) entry which is preliminary data.</text>
</comment>
<keyword evidence="3" id="KW-1185">Reference proteome</keyword>